<gene>
    <name evidence="3" type="ORF">METSCH_B01910</name>
</gene>
<dbReference type="EMBL" id="CP034457">
    <property type="protein sequence ID" value="QBM86997.1"/>
    <property type="molecule type" value="Genomic_DNA"/>
</dbReference>
<keyword evidence="1" id="KW-0175">Coiled coil</keyword>
<organism evidence="3 4">
    <name type="scientific">Metschnikowia aff. pulcherrima</name>
    <dbReference type="NCBI Taxonomy" id="2163413"/>
    <lineage>
        <taxon>Eukaryota</taxon>
        <taxon>Fungi</taxon>
        <taxon>Dikarya</taxon>
        <taxon>Ascomycota</taxon>
        <taxon>Saccharomycotina</taxon>
        <taxon>Pichiomycetes</taxon>
        <taxon>Metschnikowiaceae</taxon>
        <taxon>Metschnikowia</taxon>
    </lineage>
</organism>
<proteinExistence type="predicted"/>
<accession>A0A4P6XIB6</accession>
<reference evidence="4" key="1">
    <citation type="submission" date="2019-03" db="EMBL/GenBank/DDBJ databases">
        <title>Snf2 controls pulcherriminic acid biosynthesis and connects pigmentation and antifungal activity of the yeast Metschnikowia pulcherrima.</title>
        <authorList>
            <person name="Gore-Lloyd D."/>
            <person name="Sumann I."/>
            <person name="Brachmann A.O."/>
            <person name="Schneeberger K."/>
            <person name="Ortiz-Merino R.A."/>
            <person name="Moreno-Beltran M."/>
            <person name="Schlaefli M."/>
            <person name="Kirner P."/>
            <person name="Santos Kron A."/>
            <person name="Wolfe K.H."/>
            <person name="Piel J."/>
            <person name="Ahrens C.H."/>
            <person name="Henk D."/>
            <person name="Freimoser F.M."/>
        </authorList>
    </citation>
    <scope>NUCLEOTIDE SEQUENCE [LARGE SCALE GENOMIC DNA]</scope>
    <source>
        <strain evidence="4">APC 1.2</strain>
    </source>
</reference>
<dbReference type="Proteomes" id="UP000292447">
    <property type="component" value="Chromosome II"/>
</dbReference>
<protein>
    <recommendedName>
        <fullName evidence="5">Centromere protein P</fullName>
    </recommendedName>
</protein>
<dbReference type="AlphaFoldDB" id="A0A4P6XIB6"/>
<name>A0A4P6XIB6_9ASCO</name>
<evidence type="ECO:0000256" key="1">
    <source>
        <dbReference type="SAM" id="Coils"/>
    </source>
</evidence>
<keyword evidence="4" id="KW-1185">Reference proteome</keyword>
<evidence type="ECO:0000313" key="3">
    <source>
        <dbReference type="EMBL" id="QBM86997.1"/>
    </source>
</evidence>
<evidence type="ECO:0000256" key="2">
    <source>
        <dbReference type="SAM" id="MobiDB-lite"/>
    </source>
</evidence>
<feature type="compositionally biased region" description="Basic and acidic residues" evidence="2">
    <location>
        <begin position="1"/>
        <end position="13"/>
    </location>
</feature>
<evidence type="ECO:0000313" key="4">
    <source>
        <dbReference type="Proteomes" id="UP000292447"/>
    </source>
</evidence>
<feature type="region of interest" description="Disordered" evidence="2">
    <location>
        <begin position="1"/>
        <end position="23"/>
    </location>
</feature>
<evidence type="ECO:0008006" key="5">
    <source>
        <dbReference type="Google" id="ProtNLM"/>
    </source>
</evidence>
<sequence length="342" mass="39117">MSEERIPPEDGHTPESLPDTPDIQAVDLLQVQTRKAELTRERDILAQKRSELKLSIDRLSVSLAHYKKQQLQHETKQKLEYYLHQNDHECSKLTGPDDAASFVLKNLDVLPTNDVSLRLKLINKLYPGMTVDQESVSTIHENGELYTVIGFRMFASTLPPLKIKIHVKNDAIHRLELLEQTEAARVFQKISPSFCKVLMRNYCRLKKVDLIVYSYHAMAQLQQERISSFSSIIQNYSVLVTRPNFEAADENTSLISLSYIELTIPRTVVLKTFKVKLQWDIVFQNTATGEAESELSFLVDREEDGPLENANKVFLDLAVERGAVEAFSLMLSNLFDIQPIDR</sequence>
<feature type="coiled-coil region" evidence="1">
    <location>
        <begin position="28"/>
        <end position="55"/>
    </location>
</feature>